<comment type="similarity">
    <text evidence="1 11">Belongs to the class-I aminoacyl-tRNA synthetase family.</text>
</comment>
<evidence type="ECO:0000256" key="10">
    <source>
        <dbReference type="NCBIfam" id="TIGR00440"/>
    </source>
</evidence>
<dbReference type="Gene3D" id="2.40.240.10">
    <property type="entry name" value="Ribosomal Protein L25, Chain P"/>
    <property type="match status" value="2"/>
</dbReference>
<dbReference type="Gene3D" id="1.10.1160.10">
    <property type="entry name" value="Glutamyl-trna Synthetase, Domain 2"/>
    <property type="match status" value="1"/>
</dbReference>
<dbReference type="EC" id="6.1.1.18" evidence="2 10"/>
<dbReference type="InterPro" id="IPR020056">
    <property type="entry name" value="Rbsml_bL25/Gln-tRNA_synth_N"/>
</dbReference>
<dbReference type="EMBL" id="NRRU01000123">
    <property type="protein sequence ID" value="MBK1715473.1"/>
    <property type="molecule type" value="Genomic_DNA"/>
</dbReference>
<feature type="domain" description="Glutamyl/glutaminyl-tRNA synthetase class Ib catalytic" evidence="13">
    <location>
        <begin position="54"/>
        <end position="372"/>
    </location>
</feature>
<dbReference type="InterPro" id="IPR020061">
    <property type="entry name" value="Glu_tRNA_lig_a-bdl"/>
</dbReference>
<feature type="region of interest" description="Disordered" evidence="12">
    <location>
        <begin position="31"/>
        <end position="55"/>
    </location>
</feature>
<name>A0ABS1E164_RUBGE</name>
<dbReference type="InterPro" id="IPR049437">
    <property type="entry name" value="tRNA-synt_1c_C2"/>
</dbReference>
<evidence type="ECO:0000259" key="14">
    <source>
        <dbReference type="Pfam" id="PF03950"/>
    </source>
</evidence>
<evidence type="ECO:0000256" key="8">
    <source>
        <dbReference type="ARBA" id="ARBA00023146"/>
    </source>
</evidence>
<dbReference type="InterPro" id="IPR011035">
    <property type="entry name" value="Ribosomal_bL25/Gln-tRNA_synth"/>
</dbReference>
<keyword evidence="3" id="KW-0963">Cytoplasm</keyword>
<dbReference type="InterPro" id="IPR020059">
    <property type="entry name" value="Glu/Gln-tRNA-synth_Ib_codon-bd"/>
</dbReference>
<reference evidence="16" key="1">
    <citation type="submission" date="2017-08" db="EMBL/GenBank/DDBJ databases">
        <authorList>
            <person name="Imhoff J.F."/>
            <person name="Rahn T."/>
            <person name="Kuenzel S."/>
            <person name="Neulinger S.C."/>
        </authorList>
    </citation>
    <scope>NUCLEOTIDE SEQUENCE</scope>
    <source>
        <strain evidence="16">IM 151</strain>
    </source>
</reference>
<evidence type="ECO:0000259" key="13">
    <source>
        <dbReference type="Pfam" id="PF00749"/>
    </source>
</evidence>
<dbReference type="InterPro" id="IPR004514">
    <property type="entry name" value="Gln-tRNA-synth"/>
</dbReference>
<evidence type="ECO:0000256" key="2">
    <source>
        <dbReference type="ARBA" id="ARBA00012836"/>
    </source>
</evidence>
<keyword evidence="8 11" id="KW-0030">Aminoacyl-tRNA synthetase</keyword>
<dbReference type="InterPro" id="IPR014729">
    <property type="entry name" value="Rossmann-like_a/b/a_fold"/>
</dbReference>
<dbReference type="PANTHER" id="PTHR43097">
    <property type="entry name" value="GLUTAMINE-TRNA LIGASE"/>
    <property type="match status" value="1"/>
</dbReference>
<keyword evidence="5 11" id="KW-0547">Nucleotide-binding</keyword>
<evidence type="ECO:0000313" key="17">
    <source>
        <dbReference type="Proteomes" id="UP001041814"/>
    </source>
</evidence>
<dbReference type="Pfam" id="PF20974">
    <property type="entry name" value="tRNA-synt_1c_C2"/>
    <property type="match status" value="1"/>
</dbReference>
<evidence type="ECO:0000256" key="11">
    <source>
        <dbReference type="RuleBase" id="RU363037"/>
    </source>
</evidence>
<dbReference type="PANTHER" id="PTHR43097:SF5">
    <property type="entry name" value="GLUTAMATE--TRNA LIGASE"/>
    <property type="match status" value="1"/>
</dbReference>
<dbReference type="NCBIfam" id="NF011291">
    <property type="entry name" value="PRK14703.1"/>
    <property type="match status" value="1"/>
</dbReference>
<organism evidence="16 17">
    <name type="scientific">Rubrivivax gelatinosus</name>
    <name type="common">Rhodocyclus gelatinosus</name>
    <name type="synonym">Rhodopseudomonas gelatinosa</name>
    <dbReference type="NCBI Taxonomy" id="28068"/>
    <lineage>
        <taxon>Bacteria</taxon>
        <taxon>Pseudomonadati</taxon>
        <taxon>Pseudomonadota</taxon>
        <taxon>Betaproteobacteria</taxon>
        <taxon>Burkholderiales</taxon>
        <taxon>Sphaerotilaceae</taxon>
        <taxon>Rubrivivax</taxon>
    </lineage>
</organism>
<dbReference type="GO" id="GO:0016874">
    <property type="term" value="F:ligase activity"/>
    <property type="evidence" value="ECO:0007669"/>
    <property type="project" value="UniProtKB-KW"/>
</dbReference>
<dbReference type="InterPro" id="IPR001412">
    <property type="entry name" value="aa-tRNA-synth_I_CS"/>
</dbReference>
<evidence type="ECO:0000256" key="6">
    <source>
        <dbReference type="ARBA" id="ARBA00022840"/>
    </source>
</evidence>
<keyword evidence="6 11" id="KW-0067">ATP-binding</keyword>
<evidence type="ECO:0000256" key="9">
    <source>
        <dbReference type="ARBA" id="ARBA00048270"/>
    </source>
</evidence>
<evidence type="ECO:0000256" key="4">
    <source>
        <dbReference type="ARBA" id="ARBA00022598"/>
    </source>
</evidence>
<feature type="domain" description="tRNA synthetases class I (E and Q) anti-codon binding" evidence="15">
    <location>
        <begin position="498"/>
        <end position="571"/>
    </location>
</feature>
<dbReference type="NCBIfam" id="TIGR00440">
    <property type="entry name" value="glnS"/>
    <property type="match status" value="1"/>
</dbReference>
<dbReference type="InterPro" id="IPR050132">
    <property type="entry name" value="Gln/Glu-tRNA_Ligase"/>
</dbReference>
<evidence type="ECO:0000256" key="12">
    <source>
        <dbReference type="SAM" id="MobiDB-lite"/>
    </source>
</evidence>
<dbReference type="InterPro" id="IPR000924">
    <property type="entry name" value="Glu/Gln-tRNA-synth"/>
</dbReference>
<dbReference type="PROSITE" id="PS00178">
    <property type="entry name" value="AA_TRNA_LIGASE_I"/>
    <property type="match status" value="1"/>
</dbReference>
<evidence type="ECO:0000256" key="5">
    <source>
        <dbReference type="ARBA" id="ARBA00022741"/>
    </source>
</evidence>
<dbReference type="SUPFAM" id="SSF52374">
    <property type="entry name" value="Nucleotidylyl transferase"/>
    <property type="match status" value="1"/>
</dbReference>
<dbReference type="Gene3D" id="3.40.50.620">
    <property type="entry name" value="HUPs"/>
    <property type="match status" value="1"/>
</dbReference>
<keyword evidence="7 11" id="KW-0648">Protein biosynthesis</keyword>
<gene>
    <name evidence="16" type="ORF">CKO43_22220</name>
</gene>
<keyword evidence="17" id="KW-1185">Reference proteome</keyword>
<keyword evidence="4 11" id="KW-0436">Ligase</keyword>
<dbReference type="SUPFAM" id="SSF50715">
    <property type="entry name" value="Ribosomal protein L25-like"/>
    <property type="match status" value="1"/>
</dbReference>
<comment type="caution">
    <text evidence="16">The sequence shown here is derived from an EMBL/GenBank/DDBJ whole genome shotgun (WGS) entry which is preliminary data.</text>
</comment>
<evidence type="ECO:0000256" key="1">
    <source>
        <dbReference type="ARBA" id="ARBA00005594"/>
    </source>
</evidence>
<evidence type="ECO:0000256" key="7">
    <source>
        <dbReference type="ARBA" id="ARBA00022917"/>
    </source>
</evidence>
<reference evidence="16" key="2">
    <citation type="journal article" date="2020" name="Microorganisms">
        <title>Osmotic Adaptation and Compatible Solute Biosynthesis of Phototrophic Bacteria as Revealed from Genome Analyses.</title>
        <authorList>
            <person name="Imhoff J.F."/>
            <person name="Rahn T."/>
            <person name="Kunzel S."/>
            <person name="Keller A."/>
            <person name="Neulinger S.C."/>
        </authorList>
    </citation>
    <scope>NUCLEOTIDE SEQUENCE</scope>
    <source>
        <strain evidence="16">IM 151</strain>
    </source>
</reference>
<dbReference type="RefSeq" id="WP_200380036.1">
    <property type="nucleotide sequence ID" value="NZ_NRRU01000123.1"/>
</dbReference>
<dbReference type="Pfam" id="PF03950">
    <property type="entry name" value="tRNA-synt_1c_C"/>
    <property type="match status" value="1"/>
</dbReference>
<evidence type="ECO:0000313" key="16">
    <source>
        <dbReference type="EMBL" id="MBK1715473.1"/>
    </source>
</evidence>
<evidence type="ECO:0000259" key="15">
    <source>
        <dbReference type="Pfam" id="PF20974"/>
    </source>
</evidence>
<evidence type="ECO:0000256" key="3">
    <source>
        <dbReference type="ARBA" id="ARBA00022490"/>
    </source>
</evidence>
<sequence length="593" mass="66613">MAHDPTPTDAPKPSNFLRGIIERDLEAGTWSQRRFGGSPGDGAHHRAGQPDPAKIRTRFPPEPNGYLHVGHAKSICLNFGLARDYGGVCHLRFDDTNPEKEEQEYVDAIIEAVHWLGFDWEANGTRHLYWASDYFDFMYRAAEALIEAGLAYVDEQSAEAMRANRGDFTTPGTASPFRERTPAENLARFREMRDGQHADGAMVLRAKIDMASPNINLRDPTLYRIKHATHHNTGDKWCVYPMYTFAHPIEDALENITHSICTLEFEDQRPFYDWLLDQLATLGLLERPTPHQHEFGRLNLSYVITSKRKLKALVDEKIVEGWDDPRMPTIFGMRRRGFTPESIRAMADGSGASKTNIWLDYSVLEGCLREDLEGKAGRAMAVLDPLALKLVNWDEVFGAGHQEPCHAPVHPHQPELGERHFGLGPELWIERDDFAETPPKGFFRLFPGNKVRLKYGVVVECCGCEKDADGRVTAVLAKVVPDTRSGTPGADAVKVKGTITWVAQHDAVAATVNLYDRLFTEPQPDAAGRDFREVLNPDSKKVVGAWVEPSLAGLAAETRLQFERHGYFVADRALHRADAPVFNRITTLRDSRK</sequence>
<dbReference type="Proteomes" id="UP001041814">
    <property type="component" value="Unassembled WGS sequence"/>
</dbReference>
<proteinExistence type="inferred from homology"/>
<dbReference type="PRINTS" id="PR00987">
    <property type="entry name" value="TRNASYNTHGLU"/>
</dbReference>
<dbReference type="Gene3D" id="3.90.800.10">
    <property type="entry name" value="Glutamyl-tRNA Synthetase, Domain 3"/>
    <property type="match status" value="1"/>
</dbReference>
<accession>A0ABS1E164</accession>
<protein>
    <recommendedName>
        <fullName evidence="2 10">Glutamine--tRNA ligase</fullName>
        <ecNumber evidence="2 10">6.1.1.18</ecNumber>
    </recommendedName>
</protein>
<dbReference type="Pfam" id="PF00749">
    <property type="entry name" value="tRNA-synt_1c"/>
    <property type="match status" value="1"/>
</dbReference>
<dbReference type="InterPro" id="IPR020058">
    <property type="entry name" value="Glu/Gln-tRNA-synth_Ib_cat-dom"/>
</dbReference>
<feature type="domain" description="Glutamyl/glutaminyl-tRNA synthetase class Ib anti-codon binding" evidence="14">
    <location>
        <begin position="376"/>
        <end position="477"/>
    </location>
</feature>
<comment type="catalytic activity">
    <reaction evidence="9">
        <text>tRNA(Gln) + L-glutamine + ATP = L-glutaminyl-tRNA(Gln) + AMP + diphosphate</text>
        <dbReference type="Rhea" id="RHEA:20121"/>
        <dbReference type="Rhea" id="RHEA-COMP:9662"/>
        <dbReference type="Rhea" id="RHEA-COMP:9681"/>
        <dbReference type="ChEBI" id="CHEBI:30616"/>
        <dbReference type="ChEBI" id="CHEBI:33019"/>
        <dbReference type="ChEBI" id="CHEBI:58359"/>
        <dbReference type="ChEBI" id="CHEBI:78442"/>
        <dbReference type="ChEBI" id="CHEBI:78521"/>
        <dbReference type="ChEBI" id="CHEBI:456215"/>
        <dbReference type="EC" id="6.1.1.18"/>
    </reaction>
</comment>